<dbReference type="Proteomes" id="UP000722485">
    <property type="component" value="Unassembled WGS sequence"/>
</dbReference>
<evidence type="ECO:0000313" key="2">
    <source>
        <dbReference type="EMBL" id="KAF7557566.1"/>
    </source>
</evidence>
<dbReference type="PANTHER" id="PTHR42820">
    <property type="entry name" value="SHORT-CHAIN DEHYDROGENASE REDUCTASE"/>
    <property type="match status" value="1"/>
</dbReference>
<dbReference type="Pfam" id="PF13561">
    <property type="entry name" value="adh_short_C2"/>
    <property type="match status" value="1"/>
</dbReference>
<dbReference type="InterPro" id="IPR036291">
    <property type="entry name" value="NAD(P)-bd_dom_sf"/>
</dbReference>
<dbReference type="FunFam" id="3.40.50.720:FF:000084">
    <property type="entry name" value="Short-chain dehydrogenase reductase"/>
    <property type="match status" value="1"/>
</dbReference>
<dbReference type="AlphaFoldDB" id="A0A9P5LG45"/>
<dbReference type="OrthoDB" id="1393670at2759"/>
<dbReference type="SUPFAM" id="SSF51735">
    <property type="entry name" value="NAD(P)-binding Rossmann-fold domains"/>
    <property type="match status" value="1"/>
</dbReference>
<name>A0A9P5LG45_9HYPO</name>
<comment type="caution">
    <text evidence="2">The sequence shown here is derived from an EMBL/GenBank/DDBJ whole genome shotgun (WGS) entry which is preliminary data.</text>
</comment>
<organism evidence="2 3">
    <name type="scientific">Cylindrodendrum hubeiense</name>
    <dbReference type="NCBI Taxonomy" id="595255"/>
    <lineage>
        <taxon>Eukaryota</taxon>
        <taxon>Fungi</taxon>
        <taxon>Dikarya</taxon>
        <taxon>Ascomycota</taxon>
        <taxon>Pezizomycotina</taxon>
        <taxon>Sordariomycetes</taxon>
        <taxon>Hypocreomycetidae</taxon>
        <taxon>Hypocreales</taxon>
        <taxon>Nectriaceae</taxon>
        <taxon>Cylindrodendrum</taxon>
    </lineage>
</organism>
<sequence>MDLRANRSLEGKVAIVTGAGCAGTGIGNGRAAAFLLAEDGAAVVCVDRQPDWAQKTVEYIETYAKGTAIACTGDVTSEEDVKRIVDTAIDKFGHLDILVNNVGVGGCNGTAVTLNMKDWERDMTINVSSMVIMSKYAIPAMLKNEGKVKGSIVNISSVAALNGGMNNLLYPTSKGAVTAMTKNMAYEHGKEGIRVNCVCPGSVWTPMLFEHPILAKDMNVSDYVRKTRAEGNMLKTEGYGWDSGYAVRWLSSPEARWVTGVILPVDAGLSATIQLEVPQPK</sequence>
<dbReference type="InterPro" id="IPR020904">
    <property type="entry name" value="Sc_DH/Rdtase_CS"/>
</dbReference>
<dbReference type="PROSITE" id="PS00061">
    <property type="entry name" value="ADH_SHORT"/>
    <property type="match status" value="1"/>
</dbReference>
<dbReference type="PANTHER" id="PTHR42820:SF1">
    <property type="entry name" value="SHORT-CHAIN DEHYDROGENASE_REDUCTASE FAMILY PROTEIN"/>
    <property type="match status" value="1"/>
</dbReference>
<evidence type="ECO:0000313" key="3">
    <source>
        <dbReference type="Proteomes" id="UP000722485"/>
    </source>
</evidence>
<dbReference type="InterPro" id="IPR002347">
    <property type="entry name" value="SDR_fam"/>
</dbReference>
<dbReference type="PRINTS" id="PR00081">
    <property type="entry name" value="GDHRDH"/>
</dbReference>
<dbReference type="PRINTS" id="PR00080">
    <property type="entry name" value="SDRFAMILY"/>
</dbReference>
<gene>
    <name evidence="2" type="ORF">G7Z17_g594</name>
</gene>
<dbReference type="Gene3D" id="3.40.50.720">
    <property type="entry name" value="NAD(P)-binding Rossmann-like Domain"/>
    <property type="match status" value="1"/>
</dbReference>
<proteinExistence type="predicted"/>
<protein>
    <submittedName>
        <fullName evidence="2">Uncharacterized protein</fullName>
    </submittedName>
</protein>
<keyword evidence="1" id="KW-0521">NADP</keyword>
<keyword evidence="3" id="KW-1185">Reference proteome</keyword>
<accession>A0A9P5LG45</accession>
<reference evidence="2" key="1">
    <citation type="submission" date="2020-03" db="EMBL/GenBank/DDBJ databases">
        <title>Draft Genome Sequence of Cylindrodendrum hubeiense.</title>
        <authorList>
            <person name="Buettner E."/>
            <person name="Kellner H."/>
        </authorList>
    </citation>
    <scope>NUCLEOTIDE SEQUENCE</scope>
    <source>
        <strain evidence="2">IHI 201604</strain>
    </source>
</reference>
<dbReference type="EMBL" id="JAANBB010000004">
    <property type="protein sequence ID" value="KAF7557566.1"/>
    <property type="molecule type" value="Genomic_DNA"/>
</dbReference>
<evidence type="ECO:0000256" key="1">
    <source>
        <dbReference type="ARBA" id="ARBA00022857"/>
    </source>
</evidence>
<dbReference type="CDD" id="cd05233">
    <property type="entry name" value="SDR_c"/>
    <property type="match status" value="1"/>
</dbReference>